<organism evidence="2 3">
    <name type="scientific">Polysphondylium violaceum</name>
    <dbReference type="NCBI Taxonomy" id="133409"/>
    <lineage>
        <taxon>Eukaryota</taxon>
        <taxon>Amoebozoa</taxon>
        <taxon>Evosea</taxon>
        <taxon>Eumycetozoa</taxon>
        <taxon>Dictyostelia</taxon>
        <taxon>Dictyosteliales</taxon>
        <taxon>Dictyosteliaceae</taxon>
        <taxon>Polysphondylium</taxon>
    </lineage>
</organism>
<gene>
    <name evidence="2" type="ORF">CYY_009752</name>
</gene>
<protein>
    <submittedName>
        <fullName evidence="2">Uncharacterized protein</fullName>
    </submittedName>
</protein>
<keyword evidence="1" id="KW-1133">Transmembrane helix</keyword>
<evidence type="ECO:0000256" key="1">
    <source>
        <dbReference type="SAM" id="Phobius"/>
    </source>
</evidence>
<keyword evidence="1" id="KW-0472">Membrane</keyword>
<name>A0A8J4PL95_9MYCE</name>
<accession>A0A8J4PL95</accession>
<feature type="transmembrane region" description="Helical" evidence="1">
    <location>
        <begin position="103"/>
        <end position="124"/>
    </location>
</feature>
<evidence type="ECO:0000313" key="2">
    <source>
        <dbReference type="EMBL" id="KAF2068930.1"/>
    </source>
</evidence>
<comment type="caution">
    <text evidence="2">The sequence shown here is derived from an EMBL/GenBank/DDBJ whole genome shotgun (WGS) entry which is preliminary data.</text>
</comment>
<keyword evidence="1" id="KW-0812">Transmembrane</keyword>
<dbReference type="AlphaFoldDB" id="A0A8J4PL95"/>
<keyword evidence="3" id="KW-1185">Reference proteome</keyword>
<proteinExistence type="predicted"/>
<evidence type="ECO:0000313" key="3">
    <source>
        <dbReference type="Proteomes" id="UP000695562"/>
    </source>
</evidence>
<reference evidence="2" key="1">
    <citation type="submission" date="2020-01" db="EMBL/GenBank/DDBJ databases">
        <title>Development of genomics and gene disruption for Polysphondylium violaceum indicates a role for the polyketide synthase stlB in stalk morphogenesis.</title>
        <authorList>
            <person name="Narita B."/>
            <person name="Kawabe Y."/>
            <person name="Kin K."/>
            <person name="Saito T."/>
            <person name="Gibbs R."/>
            <person name="Kuspa A."/>
            <person name="Muzny D."/>
            <person name="Queller D."/>
            <person name="Richards S."/>
            <person name="Strassman J."/>
            <person name="Sucgang R."/>
            <person name="Worley K."/>
            <person name="Schaap P."/>
        </authorList>
    </citation>
    <scope>NUCLEOTIDE SEQUENCE</scope>
    <source>
        <strain evidence="2">QSvi11</strain>
    </source>
</reference>
<dbReference type="Proteomes" id="UP000695562">
    <property type="component" value="Unassembled WGS sequence"/>
</dbReference>
<sequence length="136" mass="14985">MYSGHGTCNQQLNCDCSKDWESSDCSLPNNDGTVIPDLNVNPNDTSSTIVIFINFFNQHNTNIKHCTTRSNNKVVVDPNFGVLITVDPDQENKCKKKYATWKIAMVSVFGVAGVGLAVTTVMLVKSENLLKNSRQS</sequence>
<dbReference type="EMBL" id="AJWJ01000795">
    <property type="protein sequence ID" value="KAF2068930.1"/>
    <property type="molecule type" value="Genomic_DNA"/>
</dbReference>